<dbReference type="PRINTS" id="PR00723">
    <property type="entry name" value="SUBTILISIN"/>
</dbReference>
<evidence type="ECO:0000256" key="2">
    <source>
        <dbReference type="ARBA" id="ARBA00022670"/>
    </source>
</evidence>
<dbReference type="PROSITE" id="PS00136">
    <property type="entry name" value="SUBTILASE_ASP"/>
    <property type="match status" value="1"/>
</dbReference>
<gene>
    <name evidence="10" type="ORF">H2O64_03690</name>
</gene>
<proteinExistence type="inferred from homology"/>
<feature type="active site" description="Charge relay system" evidence="5">
    <location>
        <position position="227"/>
    </location>
</feature>
<comment type="similarity">
    <text evidence="1 5 6">Belongs to the peptidase S8 family.</text>
</comment>
<feature type="active site" description="Charge relay system" evidence="5">
    <location>
        <position position="386"/>
    </location>
</feature>
<dbReference type="SUPFAM" id="SSF52743">
    <property type="entry name" value="Subtilisin-like"/>
    <property type="match status" value="1"/>
</dbReference>
<evidence type="ECO:0000256" key="1">
    <source>
        <dbReference type="ARBA" id="ARBA00011073"/>
    </source>
</evidence>
<organism evidence="10 11">
    <name type="scientific">Kordia aestuariivivens</name>
    <dbReference type="NCBI Taxonomy" id="2759037"/>
    <lineage>
        <taxon>Bacteria</taxon>
        <taxon>Pseudomonadati</taxon>
        <taxon>Bacteroidota</taxon>
        <taxon>Flavobacteriia</taxon>
        <taxon>Flavobacteriales</taxon>
        <taxon>Flavobacteriaceae</taxon>
        <taxon>Kordia</taxon>
    </lineage>
</organism>
<reference evidence="10 11" key="1">
    <citation type="submission" date="2020-07" db="EMBL/GenBank/DDBJ databases">
        <title>Description of Kordia aestuariivivens sp. nov., isolated from a tidal flat.</title>
        <authorList>
            <person name="Park S."/>
            <person name="Yoon J.-H."/>
        </authorList>
    </citation>
    <scope>NUCLEOTIDE SEQUENCE [LARGE SCALE GENOMIC DNA]</scope>
    <source>
        <strain evidence="10 11">YSTF-M3</strain>
    </source>
</reference>
<evidence type="ECO:0000256" key="6">
    <source>
        <dbReference type="RuleBase" id="RU003355"/>
    </source>
</evidence>
<dbReference type="PROSITE" id="PS00138">
    <property type="entry name" value="SUBTILASE_SER"/>
    <property type="match status" value="1"/>
</dbReference>
<keyword evidence="3 5" id="KW-0378">Hydrolase</keyword>
<dbReference type="PROSITE" id="PS51892">
    <property type="entry name" value="SUBTILASE"/>
    <property type="match status" value="1"/>
</dbReference>
<dbReference type="PROSITE" id="PS51257">
    <property type="entry name" value="PROKAR_LIPOPROTEIN"/>
    <property type="match status" value="1"/>
</dbReference>
<accession>A0ABR7Q5F8</accession>
<feature type="domain" description="Peptidase S8/S53" evidence="9">
    <location>
        <begin position="189"/>
        <end position="397"/>
    </location>
</feature>
<feature type="region of interest" description="Disordered" evidence="7">
    <location>
        <begin position="138"/>
        <end position="162"/>
    </location>
</feature>
<evidence type="ECO:0000256" key="3">
    <source>
        <dbReference type="ARBA" id="ARBA00022801"/>
    </source>
</evidence>
<evidence type="ECO:0000313" key="11">
    <source>
        <dbReference type="Proteomes" id="UP000619238"/>
    </source>
</evidence>
<sequence length="422" mass="45544">MKKNFKLIYVLLLVFITSCSTDSVTTIDDDLLEKRSDQTEVIQDEYIIVYKKSANSGKMNYSPTKRGKTPELIKIQNYYRTKSLATLKLIGKGEDNLGFVYTGAVQGFHAKNLSSEDVKILLDDESIDFIEPNRKVISDLPKPKNPQGVKLPSNNGINGKSDTTLPSGDFLPWGVDYTGRGDNTDTDRYVFVMDTGIAPHPDLTINSQYSKNFSTLNETDWIDRDGHGTHVAGTIGAKANGSGVIGVAYGSTLVAVKILGDDGSGSLDGILAGVDYTYNTSLAGDVYNYSVGFENRQTSTAIDNAFTTLGNKISGAIAAGNSNDNTLFYSPQRLQTSRTWMVGNLRRNITPSGSSCYGASVDRWAPGTDVWSTWLNGGYNRISGTSMASPHVAGILVVRGNNSVGTNGNTSKNGFSAPNAKR</sequence>
<dbReference type="PROSITE" id="PS00137">
    <property type="entry name" value="SUBTILASE_HIS"/>
    <property type="match status" value="1"/>
</dbReference>
<dbReference type="InterPro" id="IPR023827">
    <property type="entry name" value="Peptidase_S8_Asp-AS"/>
</dbReference>
<dbReference type="InterPro" id="IPR023828">
    <property type="entry name" value="Peptidase_S8_Ser-AS"/>
</dbReference>
<dbReference type="PANTHER" id="PTHR43806">
    <property type="entry name" value="PEPTIDASE S8"/>
    <property type="match status" value="1"/>
</dbReference>
<evidence type="ECO:0000256" key="7">
    <source>
        <dbReference type="SAM" id="MobiDB-lite"/>
    </source>
</evidence>
<evidence type="ECO:0000259" key="9">
    <source>
        <dbReference type="Pfam" id="PF00082"/>
    </source>
</evidence>
<feature type="compositionally biased region" description="Low complexity" evidence="7">
    <location>
        <begin position="402"/>
        <end position="414"/>
    </location>
</feature>
<keyword evidence="11" id="KW-1185">Reference proteome</keyword>
<dbReference type="Proteomes" id="UP000619238">
    <property type="component" value="Unassembled WGS sequence"/>
</dbReference>
<dbReference type="Gene3D" id="3.40.50.200">
    <property type="entry name" value="Peptidase S8/S53 domain"/>
    <property type="match status" value="1"/>
</dbReference>
<dbReference type="InterPro" id="IPR022398">
    <property type="entry name" value="Peptidase_S8_His-AS"/>
</dbReference>
<protein>
    <submittedName>
        <fullName evidence="10">S8 family serine peptidase</fullName>
    </submittedName>
</protein>
<feature type="signal peptide" evidence="8">
    <location>
        <begin position="1"/>
        <end position="22"/>
    </location>
</feature>
<dbReference type="InterPro" id="IPR050131">
    <property type="entry name" value="Peptidase_S8_subtilisin-like"/>
</dbReference>
<feature type="region of interest" description="Disordered" evidence="7">
    <location>
        <begin position="402"/>
        <end position="422"/>
    </location>
</feature>
<dbReference type="InterPro" id="IPR000209">
    <property type="entry name" value="Peptidase_S8/S53_dom"/>
</dbReference>
<dbReference type="InterPro" id="IPR036852">
    <property type="entry name" value="Peptidase_S8/S53_dom_sf"/>
</dbReference>
<evidence type="ECO:0000256" key="4">
    <source>
        <dbReference type="ARBA" id="ARBA00022825"/>
    </source>
</evidence>
<dbReference type="Pfam" id="PF00082">
    <property type="entry name" value="Peptidase_S8"/>
    <property type="match status" value="1"/>
</dbReference>
<evidence type="ECO:0000256" key="8">
    <source>
        <dbReference type="SAM" id="SignalP"/>
    </source>
</evidence>
<keyword evidence="4 5" id="KW-0720">Serine protease</keyword>
<dbReference type="EMBL" id="JACGWS010000002">
    <property type="protein sequence ID" value="MBC8753757.1"/>
    <property type="molecule type" value="Genomic_DNA"/>
</dbReference>
<dbReference type="PANTHER" id="PTHR43806:SF11">
    <property type="entry name" value="CEREVISIN-RELATED"/>
    <property type="match status" value="1"/>
</dbReference>
<name>A0ABR7Q5F8_9FLAO</name>
<comment type="caution">
    <text evidence="10">The sequence shown here is derived from an EMBL/GenBank/DDBJ whole genome shotgun (WGS) entry which is preliminary data.</text>
</comment>
<feature type="compositionally biased region" description="Polar residues" evidence="7">
    <location>
        <begin position="152"/>
        <end position="162"/>
    </location>
</feature>
<evidence type="ECO:0000256" key="5">
    <source>
        <dbReference type="PROSITE-ProRule" id="PRU01240"/>
    </source>
</evidence>
<feature type="chain" id="PRO_5047366227" evidence="8">
    <location>
        <begin position="23"/>
        <end position="422"/>
    </location>
</feature>
<evidence type="ECO:0000313" key="10">
    <source>
        <dbReference type="EMBL" id="MBC8753757.1"/>
    </source>
</evidence>
<feature type="active site" description="Charge relay system" evidence="5">
    <location>
        <position position="194"/>
    </location>
</feature>
<dbReference type="InterPro" id="IPR015500">
    <property type="entry name" value="Peptidase_S8_subtilisin-rel"/>
</dbReference>
<keyword evidence="8" id="KW-0732">Signal</keyword>
<keyword evidence="2 5" id="KW-0645">Protease</keyword>
<dbReference type="RefSeq" id="WP_187560797.1">
    <property type="nucleotide sequence ID" value="NZ_JACGWS010000002.1"/>
</dbReference>